<evidence type="ECO:0000256" key="9">
    <source>
        <dbReference type="ARBA" id="ARBA00031306"/>
    </source>
</evidence>
<evidence type="ECO:0000256" key="11">
    <source>
        <dbReference type="PIRNR" id="PIRNR006268"/>
    </source>
</evidence>
<comment type="cofactor">
    <cofactor evidence="12">
        <name>Mg(2+)</name>
        <dbReference type="ChEBI" id="CHEBI:18420"/>
    </cofactor>
    <cofactor evidence="12">
        <name>Mn(2+)</name>
        <dbReference type="ChEBI" id="CHEBI:29035"/>
    </cofactor>
    <text evidence="12">Magnesium. Can also use manganese.</text>
</comment>
<comment type="caution">
    <text evidence="14">The sequence shown here is derived from an EMBL/GenBank/DDBJ whole genome shotgun (WGS) entry which is preliminary data.</text>
</comment>
<reference evidence="14 15" key="1">
    <citation type="submission" date="2019-12" db="EMBL/GenBank/DDBJ databases">
        <title>Shewanella insulae sp. nov., isolated from a tidal flat.</title>
        <authorList>
            <person name="Yoon J.-H."/>
        </authorList>
    </citation>
    <scope>NUCLEOTIDE SEQUENCE [LARGE SCALE GENOMIC DNA]</scope>
    <source>
        <strain evidence="14 15">JBTF-M18</strain>
    </source>
</reference>
<keyword evidence="7 11" id="KW-0274">FAD</keyword>
<feature type="binding site" evidence="12">
    <location>
        <position position="216"/>
    </location>
    <ligand>
        <name>Mg(2+)</name>
        <dbReference type="ChEBI" id="CHEBI:18420"/>
    </ligand>
</feature>
<feature type="signal peptide" evidence="13">
    <location>
        <begin position="1"/>
        <end position="18"/>
    </location>
</feature>
<evidence type="ECO:0000256" key="12">
    <source>
        <dbReference type="PIRSR" id="PIRSR006268-2"/>
    </source>
</evidence>
<dbReference type="AlphaFoldDB" id="A0A6L7HSW3"/>
<evidence type="ECO:0000256" key="1">
    <source>
        <dbReference type="ARBA" id="ARBA00008282"/>
    </source>
</evidence>
<evidence type="ECO:0000313" key="15">
    <source>
        <dbReference type="Proteomes" id="UP000474778"/>
    </source>
</evidence>
<accession>A0A6L7HSW3</accession>
<gene>
    <name evidence="14" type="ORF">GNT65_01475</name>
</gene>
<dbReference type="Proteomes" id="UP000474778">
    <property type="component" value="Unassembled WGS sequence"/>
</dbReference>
<evidence type="ECO:0000256" key="2">
    <source>
        <dbReference type="ARBA" id="ARBA00011955"/>
    </source>
</evidence>
<dbReference type="GO" id="GO:0046872">
    <property type="term" value="F:metal ion binding"/>
    <property type="evidence" value="ECO:0007669"/>
    <property type="project" value="UniProtKB-UniRule"/>
</dbReference>
<dbReference type="Gene3D" id="3.10.520.10">
    <property type="entry name" value="ApbE-like domains"/>
    <property type="match status" value="1"/>
</dbReference>
<evidence type="ECO:0000256" key="3">
    <source>
        <dbReference type="ARBA" id="ARBA00016337"/>
    </source>
</evidence>
<keyword evidence="6 11" id="KW-0479">Metal-binding</keyword>
<proteinExistence type="inferred from homology"/>
<feature type="binding site" evidence="12">
    <location>
        <position position="342"/>
    </location>
    <ligand>
        <name>Mg(2+)</name>
        <dbReference type="ChEBI" id="CHEBI:18420"/>
    </ligand>
</feature>
<evidence type="ECO:0000256" key="10">
    <source>
        <dbReference type="ARBA" id="ARBA00048540"/>
    </source>
</evidence>
<evidence type="ECO:0000313" key="14">
    <source>
        <dbReference type="EMBL" id="MXR67357.1"/>
    </source>
</evidence>
<dbReference type="RefSeq" id="WP_160793355.1">
    <property type="nucleotide sequence ID" value="NZ_WRPA01000001.1"/>
</dbReference>
<keyword evidence="4 11" id="KW-0285">Flavoprotein</keyword>
<dbReference type="PIRSF" id="PIRSF006268">
    <property type="entry name" value="ApbE"/>
    <property type="match status" value="1"/>
</dbReference>
<dbReference type="InterPro" id="IPR003374">
    <property type="entry name" value="ApbE-like_sf"/>
</dbReference>
<dbReference type="GO" id="GO:0016740">
    <property type="term" value="F:transferase activity"/>
    <property type="evidence" value="ECO:0007669"/>
    <property type="project" value="UniProtKB-UniRule"/>
</dbReference>
<dbReference type="PANTHER" id="PTHR30040">
    <property type="entry name" value="THIAMINE BIOSYNTHESIS LIPOPROTEIN APBE"/>
    <property type="match status" value="1"/>
</dbReference>
<protein>
    <recommendedName>
        <fullName evidence="3 11">FAD:protein FMN transferase</fullName>
        <ecNumber evidence="2 11">2.7.1.180</ecNumber>
    </recommendedName>
    <alternativeName>
        <fullName evidence="9 11">Flavin transferase</fullName>
    </alternativeName>
</protein>
<dbReference type="InterPro" id="IPR024932">
    <property type="entry name" value="ApbE"/>
</dbReference>
<name>A0A6L7HSW3_9GAMM</name>
<keyword evidence="15" id="KW-1185">Reference proteome</keyword>
<dbReference type="Pfam" id="PF02424">
    <property type="entry name" value="ApbE"/>
    <property type="match status" value="1"/>
</dbReference>
<dbReference type="EMBL" id="WRPA01000001">
    <property type="protein sequence ID" value="MXR67357.1"/>
    <property type="molecule type" value="Genomic_DNA"/>
</dbReference>
<evidence type="ECO:0000256" key="8">
    <source>
        <dbReference type="ARBA" id="ARBA00022842"/>
    </source>
</evidence>
<evidence type="ECO:0000256" key="6">
    <source>
        <dbReference type="ARBA" id="ARBA00022723"/>
    </source>
</evidence>
<evidence type="ECO:0000256" key="13">
    <source>
        <dbReference type="SAM" id="SignalP"/>
    </source>
</evidence>
<dbReference type="PANTHER" id="PTHR30040:SF2">
    <property type="entry name" value="FAD:PROTEIN FMN TRANSFERASE"/>
    <property type="match status" value="1"/>
</dbReference>
<dbReference type="SUPFAM" id="SSF143631">
    <property type="entry name" value="ApbE-like"/>
    <property type="match status" value="1"/>
</dbReference>
<comment type="catalytic activity">
    <reaction evidence="10 11">
        <text>L-threonyl-[protein] + FAD = FMN-L-threonyl-[protein] + AMP + H(+)</text>
        <dbReference type="Rhea" id="RHEA:36847"/>
        <dbReference type="Rhea" id="RHEA-COMP:11060"/>
        <dbReference type="Rhea" id="RHEA-COMP:11061"/>
        <dbReference type="ChEBI" id="CHEBI:15378"/>
        <dbReference type="ChEBI" id="CHEBI:30013"/>
        <dbReference type="ChEBI" id="CHEBI:57692"/>
        <dbReference type="ChEBI" id="CHEBI:74257"/>
        <dbReference type="ChEBI" id="CHEBI:456215"/>
        <dbReference type="EC" id="2.7.1.180"/>
    </reaction>
</comment>
<keyword evidence="13" id="KW-0732">Signal</keyword>
<dbReference type="EC" id="2.7.1.180" evidence="2 11"/>
<sequence>MKKTLLLIFLAVSLQCKATEQGLDNESQHFHLAKEKYSSKVLAQFYPCDDNALINIEKDRATLTTLSYFGTSINITLYQTASEQAEAILCNALAVIQDYHYLASNYAAYPHVTNVKTINQAPTLTHHIDPQLTDLIATSIDWHQESQGYFNVALSPVISLWRKKRFLCQETPGECELPSEHSLRQAARYVDISNITLDRQNHTITMADGMSIDLGGIAKGWMVEKLFDQLRRDGAEAFVINAGGNIRHYGEHPSGRSFITAIEDPVCKQSEYTLEKCQTQEGLYHEVIAGENLTVVSSGNYLRYFEVNGKQYHHIIDPNTLYPEKEGVAVTVILSSHHIYADIISTMLFLMPVEQGLKYVNDHPWIEAAWYLNKQGDKIKSANFNKYKF</sequence>
<evidence type="ECO:0000256" key="7">
    <source>
        <dbReference type="ARBA" id="ARBA00022827"/>
    </source>
</evidence>
<evidence type="ECO:0000256" key="5">
    <source>
        <dbReference type="ARBA" id="ARBA00022679"/>
    </source>
</evidence>
<feature type="binding site" evidence="12">
    <location>
        <position position="346"/>
    </location>
    <ligand>
        <name>Mg(2+)</name>
        <dbReference type="ChEBI" id="CHEBI:18420"/>
    </ligand>
</feature>
<organism evidence="14 15">
    <name type="scientific">Shewanella insulae</name>
    <dbReference type="NCBI Taxonomy" id="2681496"/>
    <lineage>
        <taxon>Bacteria</taxon>
        <taxon>Pseudomonadati</taxon>
        <taxon>Pseudomonadota</taxon>
        <taxon>Gammaproteobacteria</taxon>
        <taxon>Alteromonadales</taxon>
        <taxon>Shewanellaceae</taxon>
        <taxon>Shewanella</taxon>
    </lineage>
</organism>
<keyword evidence="5 11" id="KW-0808">Transferase</keyword>
<feature type="chain" id="PRO_5039888208" description="FAD:protein FMN transferase" evidence="13">
    <location>
        <begin position="19"/>
        <end position="389"/>
    </location>
</feature>
<keyword evidence="8 11" id="KW-0460">Magnesium</keyword>
<comment type="similarity">
    <text evidence="1 11">Belongs to the ApbE family.</text>
</comment>
<evidence type="ECO:0000256" key="4">
    <source>
        <dbReference type="ARBA" id="ARBA00022630"/>
    </source>
</evidence>